<dbReference type="Proteomes" id="UP000183190">
    <property type="component" value="Unassembled WGS sequence"/>
</dbReference>
<dbReference type="InterPro" id="IPR053154">
    <property type="entry name" value="c-di-AMP_regulator"/>
</dbReference>
<dbReference type="AlphaFoldDB" id="A0A1H6KVP2"/>
<feature type="region of interest" description="Disordered" evidence="1">
    <location>
        <begin position="427"/>
        <end position="447"/>
    </location>
</feature>
<dbReference type="EMBL" id="FNWV01000010">
    <property type="protein sequence ID" value="SEH76024.1"/>
    <property type="molecule type" value="Genomic_DNA"/>
</dbReference>
<keyword evidence="2" id="KW-1133">Transmembrane helix</keyword>
<sequence>MNLYSNGKTHNTKDTKSNAVLFVIALICAIASWLIIAMKMYPSASKQLYNIPVSLDVSGTSAAENGLQVLSPEKVTVNISFDCSRTDFSKLTNDNVIAYVDFSNIDTIGSRELKVEVKSKDGSGMSNISCSPSTIKVYLDKFETKTIQLKPKLQNLKTVEGMSYYDDEVTCTPDEIKITGPSQKLAKIAECYVVSNKDVTLDRESDIAGESFQILDENGTGLDDTGIKFGAEAQSISMHIPVRIQKTVKLDVSLGVWPENFDPDCLDFTITPESIPIAAKDNESNIPDTLTIPIRLSALDIGYSWDTEIDKLLADSNLKNISGIDKINVTLNSDGLSSKEVTINCDDIPLTNKPSDNNDYTILTGQVKVKIVGPEDIINELTAKDLSARVNLLGADTSSDQFKYNVTVSCYTYDNVWAVGDKKVEIKKTPKEGKTTQSSSTATTSAN</sequence>
<evidence type="ECO:0000313" key="3">
    <source>
        <dbReference type="EMBL" id="SEH76024.1"/>
    </source>
</evidence>
<reference evidence="3 4" key="1">
    <citation type="submission" date="2016-10" db="EMBL/GenBank/DDBJ databases">
        <authorList>
            <person name="de Groot N.N."/>
        </authorList>
    </citation>
    <scope>NUCLEOTIDE SEQUENCE [LARGE SCALE GENOMIC DNA]</scope>
    <source>
        <strain evidence="3 4">YAD2003</strain>
    </source>
</reference>
<evidence type="ECO:0000313" key="4">
    <source>
        <dbReference type="Proteomes" id="UP000183190"/>
    </source>
</evidence>
<feature type="compositionally biased region" description="Low complexity" evidence="1">
    <location>
        <begin position="435"/>
        <end position="447"/>
    </location>
</feature>
<name>A0A1H6KVP2_RUMFL</name>
<dbReference type="PANTHER" id="PTHR37804:SF1">
    <property type="entry name" value="CDAA REGULATORY PROTEIN CDAR"/>
    <property type="match status" value="1"/>
</dbReference>
<accession>A0A1H6KVP2</accession>
<organism evidence="3 4">
    <name type="scientific">Ruminococcus flavefaciens</name>
    <dbReference type="NCBI Taxonomy" id="1265"/>
    <lineage>
        <taxon>Bacteria</taxon>
        <taxon>Bacillati</taxon>
        <taxon>Bacillota</taxon>
        <taxon>Clostridia</taxon>
        <taxon>Eubacteriales</taxon>
        <taxon>Oscillospiraceae</taxon>
        <taxon>Ruminococcus</taxon>
    </lineage>
</organism>
<dbReference type="Pfam" id="PF07949">
    <property type="entry name" value="YbbR"/>
    <property type="match status" value="1"/>
</dbReference>
<dbReference type="InterPro" id="IPR012505">
    <property type="entry name" value="YbbR"/>
</dbReference>
<evidence type="ECO:0000256" key="2">
    <source>
        <dbReference type="SAM" id="Phobius"/>
    </source>
</evidence>
<protein>
    <submittedName>
        <fullName evidence="3">YbbR-like protein</fullName>
    </submittedName>
</protein>
<dbReference type="Gene3D" id="2.170.120.30">
    <property type="match status" value="2"/>
</dbReference>
<proteinExistence type="predicted"/>
<evidence type="ECO:0000256" key="1">
    <source>
        <dbReference type="SAM" id="MobiDB-lite"/>
    </source>
</evidence>
<keyword evidence="2" id="KW-0472">Membrane</keyword>
<gene>
    <name evidence="3" type="ORF">SAMN02910265_02517</name>
</gene>
<dbReference type="PANTHER" id="PTHR37804">
    <property type="entry name" value="CDAA REGULATORY PROTEIN CDAR"/>
    <property type="match status" value="1"/>
</dbReference>
<dbReference type="OrthoDB" id="1816109at2"/>
<keyword evidence="2" id="KW-0812">Transmembrane</keyword>
<dbReference type="RefSeq" id="WP_074717955.1">
    <property type="nucleotide sequence ID" value="NZ_FNWV01000010.1"/>
</dbReference>
<feature type="transmembrane region" description="Helical" evidence="2">
    <location>
        <begin position="20"/>
        <end position="38"/>
    </location>
</feature>